<dbReference type="Gene3D" id="3.40.50.10350">
    <property type="entry name" value="Glycerate kinase, domain 1"/>
    <property type="match status" value="1"/>
</dbReference>
<keyword evidence="5" id="KW-1133">Transmembrane helix</keyword>
<dbReference type="InterPro" id="IPR018197">
    <property type="entry name" value="Glycerate_kinase_RE-like"/>
</dbReference>
<dbReference type="PIRSF" id="PIRSF006078">
    <property type="entry name" value="GlxK"/>
    <property type="match status" value="1"/>
</dbReference>
<reference evidence="6 7" key="1">
    <citation type="journal article" date="2012" name="BMC Genomics">
        <title>Comparative genomics of Brachyspira pilosicoli strains: genome rearrangements, reductions and correlation of genetic compliment with phenotypic diversity.</title>
        <authorList>
            <person name="Mappley L.J."/>
            <person name="Black M.L."/>
            <person name="Abuoun M."/>
            <person name="Darby A.C."/>
            <person name="Woodward M.J."/>
            <person name="Parkhill J."/>
            <person name="Turner A.K."/>
            <person name="Bellgard M.I."/>
            <person name="La T."/>
            <person name="Phillips N.D."/>
            <person name="La Ragione R.M."/>
            <person name="Hampson D.J."/>
        </authorList>
    </citation>
    <scope>NUCLEOTIDE SEQUENCE [LARGE SCALE GENOMIC DNA]</scope>
    <source>
        <strain evidence="6">B2904</strain>
    </source>
</reference>
<evidence type="ECO:0000313" key="7">
    <source>
        <dbReference type="Proteomes" id="UP000007346"/>
    </source>
</evidence>
<dbReference type="Proteomes" id="UP000007346">
    <property type="component" value="Chromosome"/>
</dbReference>
<evidence type="ECO:0000313" key="6">
    <source>
        <dbReference type="EMBL" id="AFR70081.1"/>
    </source>
</evidence>
<keyword evidence="5" id="KW-0472">Membrane</keyword>
<organism evidence="6 7">
    <name type="scientific">Brachyspira pilosicoli B2904</name>
    <dbReference type="NCBI Taxonomy" id="1133568"/>
    <lineage>
        <taxon>Bacteria</taxon>
        <taxon>Pseudomonadati</taxon>
        <taxon>Spirochaetota</taxon>
        <taxon>Spirochaetia</taxon>
        <taxon>Brachyspirales</taxon>
        <taxon>Brachyspiraceae</taxon>
        <taxon>Brachyspira</taxon>
    </lineage>
</organism>
<accession>J9UDJ6</accession>
<keyword evidence="5" id="KW-0812">Transmembrane</keyword>
<dbReference type="AlphaFoldDB" id="J9UDJ6"/>
<sequence>MYKIVIIPDSFKGSASSLEVAECIERGVLKAVKDAVIKKIPIADGGEGTVESVIYAAGGEFIRVDVKNPLGKTVSAKYGLINSSQAVIEMAEASGITLVDEKERNPLKSSTYGTGELIRDAINRGVKEILIGIGGSATNDCGIGMANALGYRFLDENGEELESIAENMIRVKSIDDSNVDKRLFDIKINVASDVKNVLYGDDGATAIYGKQKGVTKESFDVLDNGLKNIAGLIKEKYKKEIDFIEGAGAAGGLGGGLIGFCNAEIKSGIDAMLDIINFERELEGASLVITGEGAIDGQTKKGKVPVGVARRVKKLNKDISVIAIVGDIREGAEAVYEMGIDSIMPALKRAMPLEEAIANSKYLIEDASERALRFININMKNCICLLHIGFVVDFCLYAIILFQKNYSLKIIL</sequence>
<evidence type="ECO:0000256" key="5">
    <source>
        <dbReference type="SAM" id="Phobius"/>
    </source>
</evidence>
<dbReference type="RefSeq" id="WP_014935560.1">
    <property type="nucleotide sequence ID" value="NC_018607.1"/>
</dbReference>
<evidence type="ECO:0000256" key="3">
    <source>
        <dbReference type="ARBA" id="ARBA00022777"/>
    </source>
</evidence>
<dbReference type="NCBIfam" id="TIGR00045">
    <property type="entry name" value="glycerate kinase"/>
    <property type="match status" value="1"/>
</dbReference>
<dbReference type="Pfam" id="PF02595">
    <property type="entry name" value="Gly_kinase"/>
    <property type="match status" value="1"/>
</dbReference>
<proteinExistence type="inferred from homology"/>
<evidence type="ECO:0000256" key="4">
    <source>
        <dbReference type="PIRNR" id="PIRNR006078"/>
    </source>
</evidence>
<dbReference type="InterPro" id="IPR018193">
    <property type="entry name" value="Glyc_kinase_flavodox-like_fold"/>
</dbReference>
<dbReference type="PANTHER" id="PTHR21599">
    <property type="entry name" value="GLYCERATE KINASE"/>
    <property type="match status" value="1"/>
</dbReference>
<dbReference type="GO" id="GO:0008887">
    <property type="term" value="F:glycerate kinase activity"/>
    <property type="evidence" value="ECO:0007669"/>
    <property type="project" value="UniProtKB-UniRule"/>
</dbReference>
<dbReference type="SUPFAM" id="SSF110738">
    <property type="entry name" value="Glycerate kinase I"/>
    <property type="match status" value="1"/>
</dbReference>
<keyword evidence="2 4" id="KW-0808">Transferase</keyword>
<dbReference type="Gene3D" id="3.90.1510.10">
    <property type="entry name" value="Glycerate kinase, domain 2"/>
    <property type="match status" value="1"/>
</dbReference>
<dbReference type="HOGENOM" id="CLU_028255_0_0_12"/>
<dbReference type="PANTHER" id="PTHR21599:SF0">
    <property type="entry name" value="GLYCERATE KINASE"/>
    <property type="match status" value="1"/>
</dbReference>
<evidence type="ECO:0000256" key="1">
    <source>
        <dbReference type="ARBA" id="ARBA00006284"/>
    </source>
</evidence>
<keyword evidence="3 4" id="KW-0418">Kinase</keyword>
<comment type="similarity">
    <text evidence="1 4">Belongs to the glycerate kinase type-1 family.</text>
</comment>
<dbReference type="GO" id="GO:0031388">
    <property type="term" value="P:organic acid phosphorylation"/>
    <property type="evidence" value="ECO:0007669"/>
    <property type="project" value="UniProtKB-UniRule"/>
</dbReference>
<protein>
    <submittedName>
        <fullName evidence="6">Glycerate kinase</fullName>
    </submittedName>
</protein>
<evidence type="ECO:0000256" key="2">
    <source>
        <dbReference type="ARBA" id="ARBA00022679"/>
    </source>
</evidence>
<dbReference type="InterPro" id="IPR036129">
    <property type="entry name" value="Glycerate_kinase_sf"/>
</dbReference>
<feature type="transmembrane region" description="Helical" evidence="5">
    <location>
        <begin position="385"/>
        <end position="402"/>
    </location>
</feature>
<name>J9UDJ6_BRAPL</name>
<dbReference type="KEGG" id="bpj:B2904_orf734"/>
<dbReference type="InterPro" id="IPR004381">
    <property type="entry name" value="Glycerate_kinase"/>
</dbReference>
<gene>
    <name evidence="6" type="ORF">B2904_orf734</name>
</gene>
<dbReference type="PATRIC" id="fig|1133568.3.peg.732"/>
<dbReference type="EMBL" id="CP003490">
    <property type="protein sequence ID" value="AFR70081.1"/>
    <property type="molecule type" value="Genomic_DNA"/>
</dbReference>